<feature type="signal peptide" evidence="9">
    <location>
        <begin position="1"/>
        <end position="25"/>
    </location>
</feature>
<gene>
    <name evidence="11" type="ORF">AMTR_s00018p00254840</name>
</gene>
<sequence>MEQNTLTRLLLLLILPAILSTTSQSSLLDDLSREPPPGFNQTIARDCENDPTTRYCNASDTKLVAIYQSKVTARYLCNASMNENCDFAFTKISLQGSPNETRLFLSLFSFWKYCRLSIRLITLSNNGLRGSFPIEILQCTQIESLDLSYNDLVGYLPLDNLSALTNLTHIDLSYNHFSGQIPGFLRRFNSSGFTFSGLTEVSPADRPVPVLSVITLLTLLAILVSSVGCLWWICPRQPDFPPTALQARVQYMFTPGMLKAATNNFSETNSVGNVGRYEVYKGMLKDGREVAVEVCRETVTSEARRAFVHECRILVQVRHRNLVQVVGWCDRKGVRAVVKAWVGNVTMEKWLSQRSHDGAPSWHQRLKVAVGVANAMGYIEEEWPRVAYDLRSSSLIVGPHREPFIFKLGVGEHISASKKVYKYGALVLELITNKRAREGFGRGEAEFVEWVRMHYPSQVRKVMDEGIKKTGTTCEQVGQVVGIALMCTDPSPDRRPGLAQMVGMITGIYESPPPVWAQHNPSSTNHGRASKGVSMQ</sequence>
<keyword evidence="7" id="KW-0325">Glycoprotein</keyword>
<keyword evidence="2" id="KW-0433">Leucine-rich repeat</keyword>
<evidence type="ECO:0000313" key="12">
    <source>
        <dbReference type="Proteomes" id="UP000017836"/>
    </source>
</evidence>
<protein>
    <recommendedName>
        <fullName evidence="10">Protein kinase domain-containing protein</fullName>
    </recommendedName>
</protein>
<feature type="chain" id="PRO_5004807633" description="Protein kinase domain-containing protein" evidence="9">
    <location>
        <begin position="26"/>
        <end position="536"/>
    </location>
</feature>
<dbReference type="Pfam" id="PF00560">
    <property type="entry name" value="LRR_1"/>
    <property type="match status" value="1"/>
</dbReference>
<dbReference type="SUPFAM" id="SSF56112">
    <property type="entry name" value="Protein kinase-like (PK-like)"/>
    <property type="match status" value="1"/>
</dbReference>
<evidence type="ECO:0000313" key="11">
    <source>
        <dbReference type="EMBL" id="ERN08260.1"/>
    </source>
</evidence>
<dbReference type="Gramene" id="ERN08260">
    <property type="protein sequence ID" value="ERN08260"/>
    <property type="gene ID" value="AMTR_s00018p00254840"/>
</dbReference>
<dbReference type="OMA" id="KYCPLSI"/>
<dbReference type="PANTHER" id="PTHR48056">
    <property type="entry name" value="LRR RECEPTOR-LIKE SERINE/THREONINE-PROTEIN KINASE-RELATED"/>
    <property type="match status" value="1"/>
</dbReference>
<evidence type="ECO:0000256" key="1">
    <source>
        <dbReference type="ARBA" id="ARBA00004370"/>
    </source>
</evidence>
<keyword evidence="5" id="KW-1133">Transmembrane helix</keyword>
<dbReference type="InterPro" id="IPR001245">
    <property type="entry name" value="Ser-Thr/Tyr_kinase_cat_dom"/>
</dbReference>
<dbReference type="EMBL" id="KI393569">
    <property type="protein sequence ID" value="ERN08260.1"/>
    <property type="molecule type" value="Genomic_DNA"/>
</dbReference>
<evidence type="ECO:0000256" key="3">
    <source>
        <dbReference type="ARBA" id="ARBA00022692"/>
    </source>
</evidence>
<accession>W1PM93</accession>
<dbReference type="HOGENOM" id="CLU_527178_0_0_1"/>
<evidence type="ECO:0000256" key="6">
    <source>
        <dbReference type="ARBA" id="ARBA00023136"/>
    </source>
</evidence>
<dbReference type="GO" id="GO:0005524">
    <property type="term" value="F:ATP binding"/>
    <property type="evidence" value="ECO:0007669"/>
    <property type="project" value="UniProtKB-KW"/>
</dbReference>
<dbReference type="InterPro" id="IPR020635">
    <property type="entry name" value="Tyr_kinase_cat_dom"/>
</dbReference>
<evidence type="ECO:0000256" key="5">
    <source>
        <dbReference type="ARBA" id="ARBA00022989"/>
    </source>
</evidence>
<dbReference type="PROSITE" id="PS50011">
    <property type="entry name" value="PROTEIN_KINASE_DOM"/>
    <property type="match status" value="1"/>
</dbReference>
<dbReference type="Pfam" id="PF07714">
    <property type="entry name" value="PK_Tyr_Ser-Thr"/>
    <property type="match status" value="1"/>
</dbReference>
<dbReference type="GO" id="GO:0016020">
    <property type="term" value="C:membrane"/>
    <property type="evidence" value="ECO:0007669"/>
    <property type="project" value="UniProtKB-SubCell"/>
</dbReference>
<evidence type="ECO:0000256" key="7">
    <source>
        <dbReference type="ARBA" id="ARBA00023180"/>
    </source>
</evidence>
<evidence type="ECO:0000256" key="2">
    <source>
        <dbReference type="ARBA" id="ARBA00022614"/>
    </source>
</evidence>
<dbReference type="InterPro" id="IPR032675">
    <property type="entry name" value="LRR_dom_sf"/>
</dbReference>
<dbReference type="SUPFAM" id="SSF52058">
    <property type="entry name" value="L domain-like"/>
    <property type="match status" value="1"/>
</dbReference>
<keyword evidence="9" id="KW-0732">Signal</keyword>
<feature type="domain" description="Protein kinase" evidence="10">
    <location>
        <begin position="265"/>
        <end position="536"/>
    </location>
</feature>
<dbReference type="InterPro" id="IPR001611">
    <property type="entry name" value="Leu-rich_rpt"/>
</dbReference>
<proteinExistence type="predicted"/>
<dbReference type="Gene3D" id="1.10.510.10">
    <property type="entry name" value="Transferase(Phosphotransferase) domain 1"/>
    <property type="match status" value="2"/>
</dbReference>
<keyword evidence="4" id="KW-0677">Repeat</keyword>
<evidence type="ECO:0000256" key="8">
    <source>
        <dbReference type="SAM" id="MobiDB-lite"/>
    </source>
</evidence>
<dbReference type="KEGG" id="atr:18436504"/>
<dbReference type="Gene3D" id="3.80.10.10">
    <property type="entry name" value="Ribonuclease Inhibitor"/>
    <property type="match status" value="1"/>
</dbReference>
<feature type="compositionally biased region" description="Polar residues" evidence="8">
    <location>
        <begin position="519"/>
        <end position="536"/>
    </location>
</feature>
<dbReference type="SMART" id="SM00219">
    <property type="entry name" value="TyrKc"/>
    <property type="match status" value="1"/>
</dbReference>
<keyword evidence="12" id="KW-1185">Reference proteome</keyword>
<keyword evidence="6" id="KW-0472">Membrane</keyword>
<keyword evidence="3" id="KW-0812">Transmembrane</keyword>
<comment type="subcellular location">
    <subcellularLocation>
        <location evidence="1">Membrane</location>
    </subcellularLocation>
</comment>
<dbReference type="GO" id="GO:0004713">
    <property type="term" value="F:protein tyrosine kinase activity"/>
    <property type="evidence" value="ECO:0007669"/>
    <property type="project" value="InterPro"/>
</dbReference>
<dbReference type="Proteomes" id="UP000017836">
    <property type="component" value="Unassembled WGS sequence"/>
</dbReference>
<dbReference type="OrthoDB" id="1914767at2759"/>
<evidence type="ECO:0000256" key="9">
    <source>
        <dbReference type="SAM" id="SignalP"/>
    </source>
</evidence>
<name>W1PM93_AMBTC</name>
<organism evidence="11 12">
    <name type="scientific">Amborella trichopoda</name>
    <dbReference type="NCBI Taxonomy" id="13333"/>
    <lineage>
        <taxon>Eukaryota</taxon>
        <taxon>Viridiplantae</taxon>
        <taxon>Streptophyta</taxon>
        <taxon>Embryophyta</taxon>
        <taxon>Tracheophyta</taxon>
        <taxon>Spermatophyta</taxon>
        <taxon>Magnoliopsida</taxon>
        <taxon>Amborellales</taxon>
        <taxon>Amborellaceae</taxon>
        <taxon>Amborella</taxon>
    </lineage>
</organism>
<dbReference type="PANTHER" id="PTHR48056:SF57">
    <property type="entry name" value="LEUCINE-RICH REPEAT-CONTAINING N-TERMINAL PLANT-TYPE DOMAIN-CONTAINING PROTEIN"/>
    <property type="match status" value="1"/>
</dbReference>
<reference evidence="12" key="1">
    <citation type="journal article" date="2013" name="Science">
        <title>The Amborella genome and the evolution of flowering plants.</title>
        <authorList>
            <consortium name="Amborella Genome Project"/>
        </authorList>
    </citation>
    <scope>NUCLEOTIDE SEQUENCE [LARGE SCALE GENOMIC DNA]</scope>
</reference>
<feature type="region of interest" description="Disordered" evidence="8">
    <location>
        <begin position="513"/>
        <end position="536"/>
    </location>
</feature>
<dbReference type="eggNOG" id="ENOG502QW0N">
    <property type="taxonomic scope" value="Eukaryota"/>
</dbReference>
<evidence type="ECO:0000256" key="4">
    <source>
        <dbReference type="ARBA" id="ARBA00022737"/>
    </source>
</evidence>
<dbReference type="InterPro" id="IPR011009">
    <property type="entry name" value="Kinase-like_dom_sf"/>
</dbReference>
<dbReference type="InterPro" id="IPR000719">
    <property type="entry name" value="Prot_kinase_dom"/>
</dbReference>
<evidence type="ECO:0000259" key="10">
    <source>
        <dbReference type="PROSITE" id="PS50011"/>
    </source>
</evidence>
<dbReference type="AlphaFoldDB" id="W1PM93"/>
<dbReference type="InterPro" id="IPR050647">
    <property type="entry name" value="Plant_LRR-RLKs"/>
</dbReference>